<evidence type="ECO:0000313" key="3">
    <source>
        <dbReference type="Proteomes" id="UP000323000"/>
    </source>
</evidence>
<dbReference type="OrthoDB" id="683212at2759"/>
<dbReference type="GO" id="GO:2000762">
    <property type="term" value="P:regulation of phenylpropanoid metabolic process"/>
    <property type="evidence" value="ECO:0007669"/>
    <property type="project" value="InterPro"/>
</dbReference>
<dbReference type="Proteomes" id="UP000323000">
    <property type="component" value="Chromosome 7"/>
</dbReference>
<evidence type="ECO:0000256" key="1">
    <source>
        <dbReference type="SAM" id="Phobius"/>
    </source>
</evidence>
<evidence type="ECO:0000313" key="2">
    <source>
        <dbReference type="EMBL" id="TXG57473.1"/>
    </source>
</evidence>
<organism evidence="2 3">
    <name type="scientific">Acer yangbiense</name>
    <dbReference type="NCBI Taxonomy" id="1000413"/>
    <lineage>
        <taxon>Eukaryota</taxon>
        <taxon>Viridiplantae</taxon>
        <taxon>Streptophyta</taxon>
        <taxon>Embryophyta</taxon>
        <taxon>Tracheophyta</taxon>
        <taxon>Spermatophyta</taxon>
        <taxon>Magnoliopsida</taxon>
        <taxon>eudicotyledons</taxon>
        <taxon>Gunneridae</taxon>
        <taxon>Pentapetalae</taxon>
        <taxon>rosids</taxon>
        <taxon>malvids</taxon>
        <taxon>Sapindales</taxon>
        <taxon>Sapindaceae</taxon>
        <taxon>Hippocastanoideae</taxon>
        <taxon>Acereae</taxon>
        <taxon>Acer</taxon>
    </lineage>
</organism>
<dbReference type="EMBL" id="VAHF01000007">
    <property type="protein sequence ID" value="TXG57473.1"/>
    <property type="molecule type" value="Genomic_DNA"/>
</dbReference>
<dbReference type="InterPro" id="IPR039638">
    <property type="entry name" value="MED33A/B"/>
</dbReference>
<feature type="transmembrane region" description="Helical" evidence="1">
    <location>
        <begin position="962"/>
        <end position="979"/>
    </location>
</feature>
<keyword evidence="1" id="KW-0472">Membrane</keyword>
<keyword evidence="1" id="KW-1133">Transmembrane helix</keyword>
<reference evidence="3" key="1">
    <citation type="journal article" date="2019" name="Gigascience">
        <title>De novo genome assembly of the endangered Acer yangbiense, a plant species with extremely small populations endemic to Yunnan Province, China.</title>
        <authorList>
            <person name="Yang J."/>
            <person name="Wariss H.M."/>
            <person name="Tao L."/>
            <person name="Zhang R."/>
            <person name="Yun Q."/>
            <person name="Hollingsworth P."/>
            <person name="Dao Z."/>
            <person name="Luo G."/>
            <person name="Guo H."/>
            <person name="Ma Y."/>
            <person name="Sun W."/>
        </authorList>
    </citation>
    <scope>NUCLEOTIDE SEQUENCE [LARGE SCALE GENOMIC DNA]</scope>
    <source>
        <strain evidence="3">cv. Malutang</strain>
    </source>
</reference>
<keyword evidence="3" id="KW-1185">Reference proteome</keyword>
<protein>
    <recommendedName>
        <fullName evidence="4">Mediator of RNA polymerase II transcription subunit 33A</fullName>
    </recommendedName>
</protein>
<feature type="transmembrane region" description="Helical" evidence="1">
    <location>
        <begin position="986"/>
        <end position="1009"/>
    </location>
</feature>
<name>A0A5C7HKA5_9ROSI</name>
<gene>
    <name evidence="2" type="ORF">EZV62_015302</name>
</gene>
<dbReference type="GO" id="GO:0016592">
    <property type="term" value="C:mediator complex"/>
    <property type="evidence" value="ECO:0007669"/>
    <property type="project" value="InterPro"/>
</dbReference>
<dbReference type="PANTHER" id="PTHR33739:SF3">
    <property type="entry name" value="OS07G0681500 PROTEIN"/>
    <property type="match status" value="1"/>
</dbReference>
<dbReference type="PANTHER" id="PTHR33739">
    <property type="entry name" value="OS07G0681500 PROTEIN"/>
    <property type="match status" value="1"/>
</dbReference>
<accession>A0A5C7HKA5</accession>
<keyword evidence="1" id="KW-0812">Transmembrane</keyword>
<comment type="caution">
    <text evidence="2">The sequence shown here is derived from an EMBL/GenBank/DDBJ whole genome shotgun (WGS) entry which is preliminary data.</text>
</comment>
<evidence type="ECO:0008006" key="4">
    <source>
        <dbReference type="Google" id="ProtNLM"/>
    </source>
</evidence>
<proteinExistence type="predicted"/>
<sequence length="1346" mass="147434">MEEEWRVASRLEQRVIETVKRCQERQESPVKWALELGKCTSSPAELGQVLVTHLCFNNNHPSLWKFLDYALHSHLLSPLHILSLLTQRLIPIRLSQPQAFRLYLQLLHRHSLSFAYRHLHDSSTKILQSVDVSLRLSHTYKVSVVGFGHALVLFFFTVVDCLIDALFDDMGLQPTAADDHHMDIDSIGNINVENNQHNNQHIRTNNSLMAIEVLAKLTQDRKAMVLLRLVHFNMYVHGAHAKCHVPRPDKFNGLLQRLHFLGSNKLASSKLKSSNQLLDRLCANMKKVVGYDYKLNNRRLIGMLINNKSLRPVSCCNSESGWSACWVSFDIYIEQAMDGRQLPVTSAVVILAQTITTLQVLNQASWQETFLALWISALRLVQRERDPPEGPIPHLEARLCVLLCIVPLAIANVLADDTQMNVSSVQGAMPSGYIETGYVHGMDEKSLAPRKQGLISSLQVLGNFTGLLCPPASVAGVANSAAAKASSFISISKNAKDCSGNGSPSDTPLNSGGNMRHLIVEACIARNLIDTSAYFWPGYVSASVVALADLSSVQKSPWTAFMEGASLDGSLINSLFSTPASSLAEVERLYHIALNGSAEEQSAAAKILCGASLSRGWNIQEHVVHFVVKLLSPPIPPGYTGPRSHLIDHMSMLSAILFGASFVDHVHMLSLHGVVPEVAAALMPLCETFGSLIPTSNNKSSTTDEPSVYMVFSAAFLFLLRLWKFYRPPNEQCINGETMVGELTLEYLLLLRNSRITSHSSPAPDEKNSNSDQLEFSSDRPIYIDYFPKLRAWYCLNKSCVASTLSGLCSGNPVHQVANQILSMIYWKMTKSEASSGNSSTPSTNSACESAATTGEDVYQRPMLPAWEVLEAIPFVLEAILTACAYGRLSSRDLTTGLRDLVDFLPASLAAIISYFAAEVTRGIWKPVPMNGTDWPSPSPILPSVESEMKEILAGAGVNVPFSSYVTLVCIAYLLVCIFNHKTLSMLLGTSTVMLPLPIAALVSLTITFKLNKSLEYIHAVVGPALENCASGCPWPSIPIIGSLWAQKVRRWHDFIVVSSTRSVFRQNKEAVAQLLRSCFTSFLGSHVSTSLLTNRSSVNSLLGSVIAARPIAPGILYLRSCRTIHNVQYVRDVIVGLLAEYARESAGRWSSSESPRLKSNQASLSLAACKAREVAALGASLLCVTGGLQQVQKMYRETVPTWLLRSREGKVGEVSGAACIMEGYAMAYMLVFSGSLVWGVGSEPPSWATRRGRIVGNHLEFLGRVLEGNISLGCDPATWKAYVSCLVGLIVSCAPAWIKEVKPETLRKLANGLRGWHECELALSLLERGGIASIASVVELLNVIN</sequence>